<name>A0A382GG11_9ZZZZ</name>
<keyword evidence="1" id="KW-1133">Transmembrane helix</keyword>
<keyword evidence="1" id="KW-0812">Transmembrane</keyword>
<keyword evidence="1" id="KW-0472">Membrane</keyword>
<protein>
    <submittedName>
        <fullName evidence="2">Uncharacterized protein</fullName>
    </submittedName>
</protein>
<gene>
    <name evidence="2" type="ORF">METZ01_LOCUS225995</name>
</gene>
<sequence>MSIIIVAIAQIYIYLFNIINILILNFA</sequence>
<accession>A0A382GG11</accession>
<evidence type="ECO:0000256" key="1">
    <source>
        <dbReference type="SAM" id="Phobius"/>
    </source>
</evidence>
<dbReference type="EMBL" id="UINC01054891">
    <property type="protein sequence ID" value="SVB73141.1"/>
    <property type="molecule type" value="Genomic_DNA"/>
</dbReference>
<proteinExistence type="predicted"/>
<feature type="transmembrane region" description="Helical" evidence="1">
    <location>
        <begin position="6"/>
        <end position="26"/>
    </location>
</feature>
<dbReference type="AlphaFoldDB" id="A0A382GG11"/>
<organism evidence="2">
    <name type="scientific">marine metagenome</name>
    <dbReference type="NCBI Taxonomy" id="408172"/>
    <lineage>
        <taxon>unclassified sequences</taxon>
        <taxon>metagenomes</taxon>
        <taxon>ecological metagenomes</taxon>
    </lineage>
</organism>
<evidence type="ECO:0000313" key="2">
    <source>
        <dbReference type="EMBL" id="SVB73141.1"/>
    </source>
</evidence>
<reference evidence="2" key="1">
    <citation type="submission" date="2018-05" db="EMBL/GenBank/DDBJ databases">
        <authorList>
            <person name="Lanie J.A."/>
            <person name="Ng W.-L."/>
            <person name="Kazmierczak K.M."/>
            <person name="Andrzejewski T.M."/>
            <person name="Davidsen T.M."/>
            <person name="Wayne K.J."/>
            <person name="Tettelin H."/>
            <person name="Glass J.I."/>
            <person name="Rusch D."/>
            <person name="Podicherti R."/>
            <person name="Tsui H.-C.T."/>
            <person name="Winkler M.E."/>
        </authorList>
    </citation>
    <scope>NUCLEOTIDE SEQUENCE</scope>
</reference>